<keyword evidence="2" id="KW-1133">Transmembrane helix</keyword>
<evidence type="ECO:0000256" key="1">
    <source>
        <dbReference type="SAM" id="MobiDB-lite"/>
    </source>
</evidence>
<sequence length="196" mass="21421">MLMQKNWFGGMAAIGIAGLAYWMFWPADPNARCSDSEVRDEVRVLIGGLTSAGKFLDRMLDPAWQPQQQPRPVGSNAYIPPPAKKIEKPDPREVKSLLHNYVVLAGNSVAVAYDRDLDRVTCRVTFKLNNDSLMDAAKRSEVYLPAATLAATQKMITAIGALAQQDRATSATYTVQPGDRFGRVMITVEPLGPGPS</sequence>
<evidence type="ECO:0000256" key="2">
    <source>
        <dbReference type="SAM" id="Phobius"/>
    </source>
</evidence>
<dbReference type="EMBL" id="LLYA01000160">
    <property type="protein sequence ID" value="KRR23269.1"/>
    <property type="molecule type" value="Genomic_DNA"/>
</dbReference>
<feature type="transmembrane region" description="Helical" evidence="2">
    <location>
        <begin position="7"/>
        <end position="25"/>
    </location>
</feature>
<keyword evidence="2" id="KW-0812">Transmembrane</keyword>
<organism evidence="3 4">
    <name type="scientific">Bradyrhizobium retamae</name>
    <dbReference type="NCBI Taxonomy" id="1300035"/>
    <lineage>
        <taxon>Bacteria</taxon>
        <taxon>Pseudomonadati</taxon>
        <taxon>Pseudomonadota</taxon>
        <taxon>Alphaproteobacteria</taxon>
        <taxon>Hyphomicrobiales</taxon>
        <taxon>Nitrobacteraceae</taxon>
        <taxon>Bradyrhizobium</taxon>
    </lineage>
</organism>
<feature type="region of interest" description="Disordered" evidence="1">
    <location>
        <begin position="65"/>
        <end position="88"/>
    </location>
</feature>
<gene>
    <name evidence="3" type="ORF">CQ13_27670</name>
</gene>
<accession>A0A0R3MYY5</accession>
<evidence type="ECO:0000313" key="3">
    <source>
        <dbReference type="EMBL" id="KRR23269.1"/>
    </source>
</evidence>
<protein>
    <submittedName>
        <fullName evidence="3">Uncharacterized protein</fullName>
    </submittedName>
</protein>
<reference evidence="3 4" key="1">
    <citation type="submission" date="2014-03" db="EMBL/GenBank/DDBJ databases">
        <title>Bradyrhizobium valentinum sp. nov., isolated from effective nodules of Lupinus mariae-josephae, a lupine endemic of basic-lime soils in Eastern Spain.</title>
        <authorList>
            <person name="Duran D."/>
            <person name="Rey L."/>
            <person name="Navarro A."/>
            <person name="Busquets A."/>
            <person name="Imperial J."/>
            <person name="Ruiz-Argueso T."/>
        </authorList>
    </citation>
    <scope>NUCLEOTIDE SEQUENCE [LARGE SCALE GENOMIC DNA]</scope>
    <source>
        <strain evidence="3 4">Ro19</strain>
    </source>
</reference>
<proteinExistence type="predicted"/>
<keyword evidence="4" id="KW-1185">Reference proteome</keyword>
<name>A0A0R3MYY5_9BRAD</name>
<keyword evidence="2" id="KW-0472">Membrane</keyword>
<dbReference type="AlphaFoldDB" id="A0A0R3MYY5"/>
<dbReference type="Proteomes" id="UP000052023">
    <property type="component" value="Unassembled WGS sequence"/>
</dbReference>
<evidence type="ECO:0000313" key="4">
    <source>
        <dbReference type="Proteomes" id="UP000052023"/>
    </source>
</evidence>
<comment type="caution">
    <text evidence="3">The sequence shown here is derived from an EMBL/GenBank/DDBJ whole genome shotgun (WGS) entry which is preliminary data.</text>
</comment>